<dbReference type="AlphaFoldDB" id="A0A4Y6PMQ3"/>
<accession>A0A4Y6PMQ3</accession>
<name>A0A4Y6PMQ3_PERCE</name>
<feature type="region of interest" description="Disordered" evidence="1">
    <location>
        <begin position="33"/>
        <end position="52"/>
    </location>
</feature>
<keyword evidence="2" id="KW-0732">Signal</keyword>
<evidence type="ECO:0000256" key="2">
    <source>
        <dbReference type="SAM" id="SignalP"/>
    </source>
</evidence>
<feature type="compositionally biased region" description="Polar residues" evidence="1">
    <location>
        <begin position="165"/>
        <end position="185"/>
    </location>
</feature>
<evidence type="ECO:0000256" key="1">
    <source>
        <dbReference type="SAM" id="MobiDB-lite"/>
    </source>
</evidence>
<dbReference type="Gene3D" id="1.25.40.10">
    <property type="entry name" value="Tetratricopeptide repeat domain"/>
    <property type="match status" value="1"/>
</dbReference>
<dbReference type="SUPFAM" id="SSF48452">
    <property type="entry name" value="TPR-like"/>
    <property type="match status" value="1"/>
</dbReference>
<dbReference type="Proteomes" id="UP000315995">
    <property type="component" value="Chromosome"/>
</dbReference>
<reference evidence="3 4" key="1">
    <citation type="submission" date="2019-06" db="EMBL/GenBank/DDBJ databases">
        <title>Persicimonas caeni gen. nov., sp. nov., a predatory bacterium isolated from solar saltern.</title>
        <authorList>
            <person name="Wang S."/>
        </authorList>
    </citation>
    <scope>NUCLEOTIDE SEQUENCE [LARGE SCALE GENOMIC DNA]</scope>
    <source>
        <strain evidence="3 4">YN101</strain>
    </source>
</reference>
<dbReference type="RefSeq" id="WP_141196058.1">
    <property type="nucleotide sequence ID" value="NZ_CP041186.1"/>
</dbReference>
<evidence type="ECO:0000313" key="3">
    <source>
        <dbReference type="EMBL" id="QDG49561.1"/>
    </source>
</evidence>
<feature type="region of interest" description="Disordered" evidence="1">
    <location>
        <begin position="145"/>
        <end position="187"/>
    </location>
</feature>
<accession>A0A5B8XXY1</accession>
<keyword evidence="4" id="KW-1185">Reference proteome</keyword>
<evidence type="ECO:0000313" key="4">
    <source>
        <dbReference type="Proteomes" id="UP000315995"/>
    </source>
</evidence>
<gene>
    <name evidence="3" type="ORF">FIV42_02045</name>
</gene>
<sequence>MNHSARRIGKVSTCGVIGIALMLAVSASASAQESGDDARPAHNEAPAAPSDAQLELNDRAVENIVEGNYARAVAQLEEAVLRGEFNILYLNLGRAYQKLGNCEKARAALTKAKDAPAVAEPAPHLVEKKADQYLAEIDASCAEETDALTTSDEPNGPRVPEEPSEPNTTNDVKSAPDTSAPTSTDVRGRRPNLLYLEVVGHGGASTFNYERFFHIDETFWGIEYDLGVGIGIGHSEGEFDFLVGDGTGQLTSLPVYATTTFFGGHHSLLVQLGVVAASFKAREDGVLTGTAGAITGFAQAGYQYQADGGFLLRATLTTAKFNKRVVLPGLSLGWSF</sequence>
<dbReference type="OrthoDB" id="5540427at2"/>
<protein>
    <recommendedName>
        <fullName evidence="5">Tetratricopeptide repeat protein</fullName>
    </recommendedName>
</protein>
<dbReference type="InterPro" id="IPR011990">
    <property type="entry name" value="TPR-like_helical_dom_sf"/>
</dbReference>
<proteinExistence type="predicted"/>
<dbReference type="EMBL" id="CP041186">
    <property type="protein sequence ID" value="QDG49561.1"/>
    <property type="molecule type" value="Genomic_DNA"/>
</dbReference>
<feature type="signal peptide" evidence="2">
    <location>
        <begin position="1"/>
        <end position="31"/>
    </location>
</feature>
<feature type="chain" id="PRO_5030106073" description="Tetratricopeptide repeat protein" evidence="2">
    <location>
        <begin position="32"/>
        <end position="336"/>
    </location>
</feature>
<organism evidence="3 4">
    <name type="scientific">Persicimonas caeni</name>
    <dbReference type="NCBI Taxonomy" id="2292766"/>
    <lineage>
        <taxon>Bacteria</taxon>
        <taxon>Deltaproteobacteria</taxon>
        <taxon>Bradymonadales</taxon>
        <taxon>Bradymonadaceae</taxon>
        <taxon>Persicimonas</taxon>
    </lineage>
</organism>
<evidence type="ECO:0008006" key="5">
    <source>
        <dbReference type="Google" id="ProtNLM"/>
    </source>
</evidence>